<evidence type="ECO:0000256" key="2">
    <source>
        <dbReference type="ARBA" id="ARBA00004443"/>
    </source>
</evidence>
<evidence type="ECO:0000256" key="11">
    <source>
        <dbReference type="ARBA" id="ARBA00022990"/>
    </source>
</evidence>
<sequence length="124" mass="14517">MKATSLLRQATGANPTTPFSAAHKAYVQSLYRRYLRNELDWCIRRDIWRDRAIEIRTQFERNRHIANPRELAKVLQAAEEALTERRHPDPYKPPEAEDGTKWERNIPPRMFTKAEKDAALHGGH</sequence>
<dbReference type="OrthoDB" id="13598at2759"/>
<evidence type="ECO:0000256" key="15">
    <source>
        <dbReference type="ARBA" id="ARBA00032528"/>
    </source>
</evidence>
<evidence type="ECO:0000256" key="14">
    <source>
        <dbReference type="ARBA" id="ARBA00030192"/>
    </source>
</evidence>
<dbReference type="CDD" id="cd20263">
    <property type="entry name" value="Complex1_LYR_NDUFB9_LYRM3"/>
    <property type="match status" value="1"/>
</dbReference>
<evidence type="ECO:0000256" key="7">
    <source>
        <dbReference type="ARBA" id="ARBA00022553"/>
    </source>
</evidence>
<comment type="subcellular location">
    <subcellularLocation>
        <location evidence="2">Mitochondrion inner membrane</location>
        <topology evidence="2">Peripheral membrane protein</topology>
        <orientation evidence="2">Matrix side</orientation>
    </subcellularLocation>
</comment>
<evidence type="ECO:0000256" key="1">
    <source>
        <dbReference type="ARBA" id="ARBA00002920"/>
    </source>
</evidence>
<feature type="region of interest" description="Disordered" evidence="16">
    <location>
        <begin position="81"/>
        <end position="107"/>
    </location>
</feature>
<accession>A0A316V6Z1</accession>
<evidence type="ECO:0000256" key="3">
    <source>
        <dbReference type="ARBA" id="ARBA00009508"/>
    </source>
</evidence>
<gene>
    <name evidence="18" type="ORF">FA14DRAFT_190534</name>
</gene>
<evidence type="ECO:0000256" key="6">
    <source>
        <dbReference type="ARBA" id="ARBA00022448"/>
    </source>
</evidence>
<evidence type="ECO:0000313" key="18">
    <source>
        <dbReference type="EMBL" id="PWN33379.1"/>
    </source>
</evidence>
<evidence type="ECO:0000256" key="16">
    <source>
        <dbReference type="SAM" id="MobiDB-lite"/>
    </source>
</evidence>
<dbReference type="EMBL" id="KZ819604">
    <property type="protein sequence ID" value="PWN33379.1"/>
    <property type="molecule type" value="Genomic_DNA"/>
</dbReference>
<dbReference type="Proteomes" id="UP000245771">
    <property type="component" value="Unassembled WGS sequence"/>
</dbReference>
<feature type="domain" description="Complex 1 LYR protein" evidence="17">
    <location>
        <begin position="27"/>
        <end position="83"/>
    </location>
</feature>
<comment type="function">
    <text evidence="1">Accessory subunit of the mitochondrial membrane respiratory chain NADH dehydrogenase (Complex I), that is believed to be not involved in catalysis. Complex I functions in the transfer of electrons from NADH to the respiratory chain. The immediate electron acceptor for the enzyme is believed to be ubiquinone.</text>
</comment>
<dbReference type="STRING" id="1280837.A0A316V6Z1"/>
<proteinExistence type="inferred from homology"/>
<keyword evidence="11" id="KW-0007">Acetylation</keyword>
<keyword evidence="13" id="KW-0472">Membrane</keyword>
<keyword evidence="12" id="KW-0496">Mitochondrion</keyword>
<dbReference type="PANTHER" id="PTHR12868:SF0">
    <property type="entry name" value="NADH DEHYDROGENASE [UBIQUINONE] 1 BETA SUBCOMPLEX SUBUNIT 9"/>
    <property type="match status" value="1"/>
</dbReference>
<evidence type="ECO:0000256" key="13">
    <source>
        <dbReference type="ARBA" id="ARBA00023136"/>
    </source>
</evidence>
<name>A0A316V6Z1_9BASI</name>
<dbReference type="InterPro" id="IPR045292">
    <property type="entry name" value="Complex1_LYR_NDUFB9_LYRM3"/>
</dbReference>
<evidence type="ECO:0000259" key="17">
    <source>
        <dbReference type="Pfam" id="PF05347"/>
    </source>
</evidence>
<evidence type="ECO:0000313" key="19">
    <source>
        <dbReference type="Proteomes" id="UP000245771"/>
    </source>
</evidence>
<organism evidence="18 19">
    <name type="scientific">Meira miltonrushii</name>
    <dbReference type="NCBI Taxonomy" id="1280837"/>
    <lineage>
        <taxon>Eukaryota</taxon>
        <taxon>Fungi</taxon>
        <taxon>Dikarya</taxon>
        <taxon>Basidiomycota</taxon>
        <taxon>Ustilaginomycotina</taxon>
        <taxon>Exobasidiomycetes</taxon>
        <taxon>Exobasidiales</taxon>
        <taxon>Brachybasidiaceae</taxon>
        <taxon>Meira</taxon>
    </lineage>
</organism>
<dbReference type="AlphaFoldDB" id="A0A316V6Z1"/>
<feature type="compositionally biased region" description="Basic and acidic residues" evidence="16">
    <location>
        <begin position="82"/>
        <end position="107"/>
    </location>
</feature>
<evidence type="ECO:0000256" key="12">
    <source>
        <dbReference type="ARBA" id="ARBA00023128"/>
    </source>
</evidence>
<dbReference type="PANTHER" id="PTHR12868">
    <property type="entry name" value="NADH-UBIQUINONE OXIDOREDUCTASE B22 SUBUNIT"/>
    <property type="match status" value="1"/>
</dbReference>
<evidence type="ECO:0000256" key="5">
    <source>
        <dbReference type="ARBA" id="ARBA00018684"/>
    </source>
</evidence>
<keyword evidence="9" id="KW-0999">Mitochondrion inner membrane</keyword>
<dbReference type="RefSeq" id="XP_025353681.1">
    <property type="nucleotide sequence ID" value="XM_025501799.1"/>
</dbReference>
<keyword evidence="8" id="KW-0679">Respiratory chain</keyword>
<dbReference type="GO" id="GO:0005743">
    <property type="term" value="C:mitochondrial inner membrane"/>
    <property type="evidence" value="ECO:0007669"/>
    <property type="project" value="UniProtKB-SubCell"/>
</dbReference>
<keyword evidence="19" id="KW-1185">Reference proteome</keyword>
<keyword evidence="7" id="KW-0597">Phosphoprotein</keyword>
<dbReference type="InParanoid" id="A0A316V6Z1"/>
<comment type="subunit">
    <text evidence="4">Mammalian complex I is composed of 45 different subunits.</text>
</comment>
<evidence type="ECO:0000256" key="9">
    <source>
        <dbReference type="ARBA" id="ARBA00022792"/>
    </source>
</evidence>
<evidence type="ECO:0000256" key="10">
    <source>
        <dbReference type="ARBA" id="ARBA00022982"/>
    </source>
</evidence>
<evidence type="ECO:0000256" key="8">
    <source>
        <dbReference type="ARBA" id="ARBA00022660"/>
    </source>
</evidence>
<dbReference type="Pfam" id="PF05347">
    <property type="entry name" value="Complex1_LYR"/>
    <property type="match status" value="1"/>
</dbReference>
<dbReference type="GO" id="GO:0006120">
    <property type="term" value="P:mitochondrial electron transport, NADH to ubiquinone"/>
    <property type="evidence" value="ECO:0007669"/>
    <property type="project" value="InterPro"/>
</dbReference>
<keyword evidence="10" id="KW-0249">Electron transport</keyword>
<keyword evidence="6" id="KW-0813">Transport</keyword>
<evidence type="ECO:0000256" key="4">
    <source>
        <dbReference type="ARBA" id="ARBA00011790"/>
    </source>
</evidence>
<protein>
    <recommendedName>
        <fullName evidence="5">NADH dehydrogenase [ubiquinone] 1 beta subcomplex subunit 9</fullName>
    </recommendedName>
    <alternativeName>
        <fullName evidence="14">Complex I-B22</fullName>
    </alternativeName>
    <alternativeName>
        <fullName evidence="15">NADH-ubiquinone oxidoreductase B22 subunit</fullName>
    </alternativeName>
</protein>
<reference evidence="18 19" key="1">
    <citation type="journal article" date="2018" name="Mol. Biol. Evol.">
        <title>Broad Genomic Sampling Reveals a Smut Pathogenic Ancestry of the Fungal Clade Ustilaginomycotina.</title>
        <authorList>
            <person name="Kijpornyongpan T."/>
            <person name="Mondo S.J."/>
            <person name="Barry K."/>
            <person name="Sandor L."/>
            <person name="Lee J."/>
            <person name="Lipzen A."/>
            <person name="Pangilinan J."/>
            <person name="LaButti K."/>
            <person name="Hainaut M."/>
            <person name="Henrissat B."/>
            <person name="Grigoriev I.V."/>
            <person name="Spatafora J.W."/>
            <person name="Aime M.C."/>
        </authorList>
    </citation>
    <scope>NUCLEOTIDE SEQUENCE [LARGE SCALE GENOMIC DNA]</scope>
    <source>
        <strain evidence="18 19">MCA 3882</strain>
    </source>
</reference>
<comment type="similarity">
    <text evidence="3">Belongs to the complex I LYR family.</text>
</comment>
<dbReference type="InterPro" id="IPR033034">
    <property type="entry name" value="NDUFB9"/>
</dbReference>
<dbReference type="InterPro" id="IPR008011">
    <property type="entry name" value="Complex1_LYR_dom"/>
</dbReference>
<dbReference type="GeneID" id="37023580"/>